<protein>
    <submittedName>
        <fullName evidence="8">UDP-2,3-diacylglucosamine diphosphatase</fullName>
    </submittedName>
</protein>
<dbReference type="InterPro" id="IPR043461">
    <property type="entry name" value="LpxH-like"/>
</dbReference>
<reference evidence="8" key="1">
    <citation type="journal article" date="2021" name="PeerJ">
        <title>Extensive microbial diversity within the chicken gut microbiome revealed by metagenomics and culture.</title>
        <authorList>
            <person name="Gilroy R."/>
            <person name="Ravi A."/>
            <person name="Getino M."/>
            <person name="Pursley I."/>
            <person name="Horton D.L."/>
            <person name="Alikhan N.F."/>
            <person name="Baker D."/>
            <person name="Gharbi K."/>
            <person name="Hall N."/>
            <person name="Watson M."/>
            <person name="Adriaenssens E.M."/>
            <person name="Foster-Nyarko E."/>
            <person name="Jarju S."/>
            <person name="Secka A."/>
            <person name="Antonio M."/>
            <person name="Oren A."/>
            <person name="Chaudhuri R.R."/>
            <person name="La Ragione R."/>
            <person name="Hildebrand F."/>
            <person name="Pallen M.J."/>
        </authorList>
    </citation>
    <scope>NUCLEOTIDE SEQUENCE</scope>
    <source>
        <strain evidence="8">Gambia16-554</strain>
    </source>
</reference>
<dbReference type="Proteomes" id="UP000824115">
    <property type="component" value="Unassembled WGS sequence"/>
</dbReference>
<keyword evidence="5" id="KW-0472">Membrane</keyword>
<proteinExistence type="predicted"/>
<reference evidence="8" key="2">
    <citation type="submission" date="2021-04" db="EMBL/GenBank/DDBJ databases">
        <authorList>
            <person name="Gilroy R."/>
        </authorList>
    </citation>
    <scope>NUCLEOTIDE SEQUENCE</scope>
    <source>
        <strain evidence="8">Gambia16-554</strain>
    </source>
</reference>
<sequence length="263" mass="30182">MAKTYFISDVHLGAAFCDRDALESRFVALLDAMREEKAGAVYLLGDIFDFWYEYRYVIPRGCTRTLGALARLCDSGTRVFFMRGNHDVWVYDYFEKEIGMKVLEQPYVTEIDGRLFCLGHGDGLGRTDTVFRIIRWAFHNRFLQVLFSALHPRWAFGLGYAWAGHSRKMKNNPQNTGKYVFRGDKEPLYHYAEAFGRDYAENHGGRRVDYYIFGHYHTPGSIDIPSGGRMFILGCWVDGGEYAVFEDGRLDIISAALPDGNVR</sequence>
<evidence type="ECO:0000256" key="2">
    <source>
        <dbReference type="ARBA" id="ARBA00022519"/>
    </source>
</evidence>
<evidence type="ECO:0000259" key="7">
    <source>
        <dbReference type="Pfam" id="PF00149"/>
    </source>
</evidence>
<evidence type="ECO:0000313" key="9">
    <source>
        <dbReference type="Proteomes" id="UP000824115"/>
    </source>
</evidence>
<evidence type="ECO:0000256" key="3">
    <source>
        <dbReference type="ARBA" id="ARBA00022723"/>
    </source>
</evidence>
<dbReference type="InterPro" id="IPR004843">
    <property type="entry name" value="Calcineurin-like_PHP"/>
</dbReference>
<dbReference type="InterPro" id="IPR029052">
    <property type="entry name" value="Metallo-depent_PP-like"/>
</dbReference>
<comment type="caution">
    <text evidence="8">The sequence shown here is derived from an EMBL/GenBank/DDBJ whole genome shotgun (WGS) entry which is preliminary data.</text>
</comment>
<dbReference type="Gene3D" id="3.60.21.10">
    <property type="match status" value="1"/>
</dbReference>
<dbReference type="AlphaFoldDB" id="A0A9D2KAW8"/>
<keyword evidence="2" id="KW-0997">Cell inner membrane</keyword>
<organism evidence="8 9">
    <name type="scientific">Candidatus Coprenecus stercoravium</name>
    <dbReference type="NCBI Taxonomy" id="2840735"/>
    <lineage>
        <taxon>Bacteria</taxon>
        <taxon>Pseudomonadati</taxon>
        <taxon>Bacteroidota</taxon>
        <taxon>Bacteroidia</taxon>
        <taxon>Bacteroidales</taxon>
        <taxon>Rikenellaceae</taxon>
        <taxon>Rikenellaceae incertae sedis</taxon>
        <taxon>Candidatus Coprenecus</taxon>
    </lineage>
</organism>
<evidence type="ECO:0000256" key="4">
    <source>
        <dbReference type="ARBA" id="ARBA00022801"/>
    </source>
</evidence>
<dbReference type="PANTHER" id="PTHR34990">
    <property type="entry name" value="UDP-2,3-DIACYLGLUCOSAMINE HYDROLASE-RELATED"/>
    <property type="match status" value="1"/>
</dbReference>
<gene>
    <name evidence="8" type="ORF">IAC04_04425</name>
</gene>
<evidence type="ECO:0000256" key="1">
    <source>
        <dbReference type="ARBA" id="ARBA00022475"/>
    </source>
</evidence>
<keyword evidence="6" id="KW-0464">Manganese</keyword>
<dbReference type="CDD" id="cd07398">
    <property type="entry name" value="MPP_YbbF-LpxH"/>
    <property type="match status" value="1"/>
</dbReference>
<dbReference type="Pfam" id="PF00149">
    <property type="entry name" value="Metallophos"/>
    <property type="match status" value="1"/>
</dbReference>
<dbReference type="PANTHER" id="PTHR34990:SF1">
    <property type="entry name" value="UDP-2,3-DIACYLGLUCOSAMINE HYDROLASE"/>
    <property type="match status" value="1"/>
</dbReference>
<dbReference type="SUPFAM" id="SSF56300">
    <property type="entry name" value="Metallo-dependent phosphatases"/>
    <property type="match status" value="1"/>
</dbReference>
<keyword evidence="3" id="KW-0479">Metal-binding</keyword>
<keyword evidence="1" id="KW-1003">Cell membrane</keyword>
<dbReference type="EMBL" id="DXAW01000082">
    <property type="protein sequence ID" value="HIZ85717.1"/>
    <property type="molecule type" value="Genomic_DNA"/>
</dbReference>
<feature type="domain" description="Calcineurin-like phosphoesterase" evidence="7">
    <location>
        <begin position="3"/>
        <end position="219"/>
    </location>
</feature>
<name>A0A9D2KAW8_9BACT</name>
<evidence type="ECO:0000313" key="8">
    <source>
        <dbReference type="EMBL" id="HIZ85717.1"/>
    </source>
</evidence>
<keyword evidence="4" id="KW-0378">Hydrolase</keyword>
<dbReference type="GO" id="GO:0016020">
    <property type="term" value="C:membrane"/>
    <property type="evidence" value="ECO:0007669"/>
    <property type="project" value="GOC"/>
</dbReference>
<dbReference type="GO" id="GO:0008758">
    <property type="term" value="F:UDP-2,3-diacylglucosamine hydrolase activity"/>
    <property type="evidence" value="ECO:0007669"/>
    <property type="project" value="TreeGrafter"/>
</dbReference>
<evidence type="ECO:0000256" key="5">
    <source>
        <dbReference type="ARBA" id="ARBA00023136"/>
    </source>
</evidence>
<evidence type="ECO:0000256" key="6">
    <source>
        <dbReference type="ARBA" id="ARBA00023211"/>
    </source>
</evidence>
<accession>A0A9D2KAW8</accession>
<dbReference type="GO" id="GO:0046872">
    <property type="term" value="F:metal ion binding"/>
    <property type="evidence" value="ECO:0007669"/>
    <property type="project" value="UniProtKB-KW"/>
</dbReference>
<dbReference type="GO" id="GO:0009245">
    <property type="term" value="P:lipid A biosynthetic process"/>
    <property type="evidence" value="ECO:0007669"/>
    <property type="project" value="TreeGrafter"/>
</dbReference>